<organism evidence="1 2">
    <name type="scientific">Kribbella lupini</name>
    <dbReference type="NCBI Taxonomy" id="291602"/>
    <lineage>
        <taxon>Bacteria</taxon>
        <taxon>Bacillati</taxon>
        <taxon>Actinomycetota</taxon>
        <taxon>Actinomycetes</taxon>
        <taxon>Propionibacteriales</taxon>
        <taxon>Kribbellaceae</taxon>
        <taxon>Kribbella</taxon>
    </lineage>
</organism>
<keyword evidence="2" id="KW-1185">Reference proteome</keyword>
<gene>
    <name evidence="1" type="ORF">GCM10009741_74610</name>
</gene>
<evidence type="ECO:0008006" key="3">
    <source>
        <dbReference type="Google" id="ProtNLM"/>
    </source>
</evidence>
<protein>
    <recommendedName>
        <fullName evidence="3">Type III secretion system (T3SS) SseB-like protein</fullName>
    </recommendedName>
</protein>
<dbReference type="EMBL" id="BAAANC010000005">
    <property type="protein sequence ID" value="GAA1558723.1"/>
    <property type="molecule type" value="Genomic_DNA"/>
</dbReference>
<name>A0ABP4NDV4_9ACTN</name>
<dbReference type="Proteomes" id="UP001500363">
    <property type="component" value="Unassembled WGS sequence"/>
</dbReference>
<evidence type="ECO:0000313" key="1">
    <source>
        <dbReference type="EMBL" id="GAA1558723.1"/>
    </source>
</evidence>
<evidence type="ECO:0000313" key="2">
    <source>
        <dbReference type="Proteomes" id="UP001500363"/>
    </source>
</evidence>
<accession>A0ABP4NDV4</accession>
<comment type="caution">
    <text evidence="1">The sequence shown here is derived from an EMBL/GenBank/DDBJ whole genome shotgun (WGS) entry which is preliminary data.</text>
</comment>
<proteinExistence type="predicted"/>
<dbReference type="RefSeq" id="WP_344182876.1">
    <property type="nucleotide sequence ID" value="NZ_BAAANC010000005.1"/>
</dbReference>
<reference evidence="2" key="1">
    <citation type="journal article" date="2019" name="Int. J. Syst. Evol. Microbiol.">
        <title>The Global Catalogue of Microorganisms (GCM) 10K type strain sequencing project: providing services to taxonomists for standard genome sequencing and annotation.</title>
        <authorList>
            <consortium name="The Broad Institute Genomics Platform"/>
            <consortium name="The Broad Institute Genome Sequencing Center for Infectious Disease"/>
            <person name="Wu L."/>
            <person name="Ma J."/>
        </authorList>
    </citation>
    <scope>NUCLEOTIDE SEQUENCE [LARGE SCALE GENOMIC DNA]</scope>
    <source>
        <strain evidence="2">JCM 14303</strain>
    </source>
</reference>
<sequence>MSDFLVAPLEEPAWTVPAEELAAALRERWPDVRVEIGAVEGSSMALEALIPVGPGGRELGVALSGTGQAVTLDPAELEGAAEFAVWFVQTVVPGEEGVHLIEPGSMRTVELVAGLTPSEVRERLG</sequence>